<evidence type="ECO:0000256" key="6">
    <source>
        <dbReference type="ARBA" id="ARBA00023033"/>
    </source>
</evidence>
<gene>
    <name evidence="10" type="ORF">Z519_11501</name>
</gene>
<dbReference type="VEuPathDB" id="FungiDB:Z519_11501"/>
<evidence type="ECO:0000256" key="7">
    <source>
        <dbReference type="SAM" id="MobiDB-lite"/>
    </source>
</evidence>
<dbReference type="Pfam" id="PF24883">
    <property type="entry name" value="NPHP3_N"/>
    <property type="match status" value="1"/>
</dbReference>
<accession>A0A0D2ECQ2</accession>
<dbReference type="InterPro" id="IPR056884">
    <property type="entry name" value="NPHP3-like_N"/>
</dbReference>
<dbReference type="AlphaFoldDB" id="A0A0D2ECQ2"/>
<keyword evidence="6" id="KW-0503">Monooxygenase</keyword>
<organism evidence="10 11">
    <name type="scientific">Cladophialophora bantiana (strain ATCC 10958 / CBS 173.52 / CDC B-1940 / NIH 8579)</name>
    <name type="common">Xylohypha bantiana</name>
    <dbReference type="NCBI Taxonomy" id="1442370"/>
    <lineage>
        <taxon>Eukaryota</taxon>
        <taxon>Fungi</taxon>
        <taxon>Dikarya</taxon>
        <taxon>Ascomycota</taxon>
        <taxon>Pezizomycotina</taxon>
        <taxon>Eurotiomycetes</taxon>
        <taxon>Chaetothyriomycetidae</taxon>
        <taxon>Chaetothyriales</taxon>
        <taxon>Herpotrichiellaceae</taxon>
        <taxon>Cladophialophora</taxon>
    </lineage>
</organism>
<dbReference type="InterPro" id="IPR036188">
    <property type="entry name" value="FAD/NAD-bd_sf"/>
</dbReference>
<reference evidence="10" key="1">
    <citation type="submission" date="2015-01" db="EMBL/GenBank/DDBJ databases">
        <title>The Genome Sequence of Cladophialophora bantiana CBS 173.52.</title>
        <authorList>
            <consortium name="The Broad Institute Genomics Platform"/>
            <person name="Cuomo C."/>
            <person name="de Hoog S."/>
            <person name="Gorbushina A."/>
            <person name="Stielow B."/>
            <person name="Teixiera M."/>
            <person name="Abouelleil A."/>
            <person name="Chapman S.B."/>
            <person name="Priest M."/>
            <person name="Young S.K."/>
            <person name="Wortman J."/>
            <person name="Nusbaum C."/>
            <person name="Birren B."/>
        </authorList>
    </citation>
    <scope>NUCLEOTIDE SEQUENCE [LARGE SCALE GENOMIC DNA]</scope>
    <source>
        <strain evidence="10">CBS 173.52</strain>
    </source>
</reference>
<dbReference type="InterPro" id="IPR027417">
    <property type="entry name" value="P-loop_NTPase"/>
</dbReference>
<dbReference type="Gene3D" id="3.40.50.300">
    <property type="entry name" value="P-loop containing nucleotide triphosphate hydrolases"/>
    <property type="match status" value="1"/>
</dbReference>
<dbReference type="HOGENOM" id="CLU_310790_0_0_1"/>
<dbReference type="GeneID" id="27704429"/>
<feature type="region of interest" description="Disordered" evidence="7">
    <location>
        <begin position="456"/>
        <end position="477"/>
    </location>
</feature>
<dbReference type="SUPFAM" id="SSF52540">
    <property type="entry name" value="P-loop containing nucleoside triphosphate hydrolases"/>
    <property type="match status" value="1"/>
</dbReference>
<dbReference type="Gene3D" id="3.50.50.60">
    <property type="entry name" value="FAD/NAD(P)-binding domain"/>
    <property type="match status" value="1"/>
</dbReference>
<comment type="similarity">
    <text evidence="1">Belongs to the paxM FAD-dependent monooxygenase family.</text>
</comment>
<dbReference type="GO" id="GO:0071949">
    <property type="term" value="F:FAD binding"/>
    <property type="evidence" value="ECO:0007669"/>
    <property type="project" value="InterPro"/>
</dbReference>
<dbReference type="SUPFAM" id="SSF51905">
    <property type="entry name" value="FAD/NAD(P)-binding domain"/>
    <property type="match status" value="1"/>
</dbReference>
<evidence type="ECO:0000259" key="8">
    <source>
        <dbReference type="Pfam" id="PF01494"/>
    </source>
</evidence>
<dbReference type="GO" id="GO:0004497">
    <property type="term" value="F:monooxygenase activity"/>
    <property type="evidence" value="ECO:0007669"/>
    <property type="project" value="UniProtKB-KW"/>
</dbReference>
<dbReference type="InterPro" id="IPR002938">
    <property type="entry name" value="FAD-bd"/>
</dbReference>
<evidence type="ECO:0000313" key="10">
    <source>
        <dbReference type="EMBL" id="KIW87916.1"/>
    </source>
</evidence>
<dbReference type="PANTHER" id="PTHR13789:SF309">
    <property type="entry name" value="PUTATIVE (AFU_ORTHOLOGUE AFUA_6G14510)-RELATED"/>
    <property type="match status" value="1"/>
</dbReference>
<dbReference type="Proteomes" id="UP000053789">
    <property type="component" value="Unassembled WGS sequence"/>
</dbReference>
<dbReference type="OrthoDB" id="10029326at2759"/>
<dbReference type="SUPFAM" id="SSF53474">
    <property type="entry name" value="alpha/beta-Hydrolases"/>
    <property type="match status" value="1"/>
</dbReference>
<keyword evidence="5" id="KW-0560">Oxidoreductase</keyword>
<dbReference type="Pfam" id="PF01494">
    <property type="entry name" value="FAD_binding_3"/>
    <property type="match status" value="1"/>
</dbReference>
<evidence type="ECO:0008006" key="12">
    <source>
        <dbReference type="Google" id="ProtNLM"/>
    </source>
</evidence>
<evidence type="ECO:0000256" key="4">
    <source>
        <dbReference type="ARBA" id="ARBA00022827"/>
    </source>
</evidence>
<evidence type="ECO:0000313" key="11">
    <source>
        <dbReference type="Proteomes" id="UP000053789"/>
    </source>
</evidence>
<dbReference type="EMBL" id="KN847001">
    <property type="protein sequence ID" value="KIW87916.1"/>
    <property type="molecule type" value="Genomic_DNA"/>
</dbReference>
<dbReference type="PRINTS" id="PR00420">
    <property type="entry name" value="RNGMNOXGNASE"/>
</dbReference>
<keyword evidence="3" id="KW-0677">Repeat</keyword>
<name>A0A0D2ECQ2_CLAB1</name>
<evidence type="ECO:0000256" key="1">
    <source>
        <dbReference type="ARBA" id="ARBA00007992"/>
    </source>
</evidence>
<dbReference type="InterPro" id="IPR029058">
    <property type="entry name" value="AB_hydrolase_fold"/>
</dbReference>
<evidence type="ECO:0000256" key="3">
    <source>
        <dbReference type="ARBA" id="ARBA00022737"/>
    </source>
</evidence>
<keyword evidence="2" id="KW-0285">Flavoprotein</keyword>
<keyword evidence="4" id="KW-0274">FAD</keyword>
<evidence type="ECO:0000256" key="2">
    <source>
        <dbReference type="ARBA" id="ARBA00022630"/>
    </source>
</evidence>
<proteinExistence type="inferred from homology"/>
<feature type="compositionally biased region" description="Polar residues" evidence="7">
    <location>
        <begin position="414"/>
        <end position="427"/>
    </location>
</feature>
<protein>
    <recommendedName>
        <fullName evidence="12">DUF676 domain-containing protein</fullName>
    </recommendedName>
</protein>
<evidence type="ECO:0000259" key="9">
    <source>
        <dbReference type="Pfam" id="PF24883"/>
    </source>
</evidence>
<keyword evidence="11" id="KW-1185">Reference proteome</keyword>
<dbReference type="RefSeq" id="XP_016614585.1">
    <property type="nucleotide sequence ID" value="XM_016769212.1"/>
</dbReference>
<evidence type="ECO:0000256" key="5">
    <source>
        <dbReference type="ARBA" id="ARBA00023002"/>
    </source>
</evidence>
<sequence>MAPFPVLIIGCGVAGPVLAVLLKRKGYTPIVFEKVEQLGDVGASLMLMPNGLKVLNLVGVTAEIEKESVPLEGFLDCSSDGEVLGVSEEPKFFKEKYGQHAMGVKRTGLNLKLKDMVINMGIDLREGWELEDIEEKEDAVTAHFKGGRSVTGAFLIGCDGIKAASRGILLKNKGPSEGLPLFSGLTQTAGLSSTPQAMKGKPYMRNFYGEGVHMITYAVSPKVTSWALTLPEETRSEASWGLITAEEMDERKRKLLAHLELWNDTAPAQLIQSAPRMIKFGLFDRDEMRPDQWHTSRCVLVGDAAHPTSPHLGQGANQALEDCYHLSQSLPDLGLEDGHQRIFAELKESLPAIFEAYAKKRQPRTSALVRGARTQGQMRVVTAGPEECKKRNEKVASAWKDTEAVAAKSRPRSPLTTLKSVSDQGSPRQLDLPGSVENALNTVGLVTQGTAINLSPTGELSTPSLPSLPVSDPAAPSHVSITTNAALPTSQIPGDPLRPFQETQTEGLRLIYRPFNEPEVSADVVLLHGLTGGSEKTWLDEQSRVYWPFDLLAKDVPNIRILAFEYDADVTKLLGAISQYNLRSHSEALLSDLAALRDNTNTKSRPIIFIVHSLGGLVVKKALCLSESSFEAHLHQVAHCTKAIAFLGTPHRGSDLASFGLVIANILKAAGKRVNTEILGLLKPGNQVLVDVEDSFGIWLRNKQSFDLTCFYEELELPGIGKVVPKESAKISGYIQMPIHANHRDMARFASSCDSGYMRVLGEVRRWLTHIRTPSIGWILSRKLFESKVTAALRSIAFPEMNSRGDDINDAAAETCDWIFRHQTYKTWLSQHQGLLWIKGNPGSGKSTMVKHVLKSYEHGNLTARTVLLSFFFHGRGSALQRSPLGLYRSILYQILDQLPEMLQKFTKLFEEKEDNIGKYGEDWGWLENELKNIFVSYLSQAAKIN</sequence>
<dbReference type="PANTHER" id="PTHR13789">
    <property type="entry name" value="MONOOXYGENASE"/>
    <property type="match status" value="1"/>
</dbReference>
<dbReference type="InterPro" id="IPR050493">
    <property type="entry name" value="FAD-dep_Monooxygenase_BioMet"/>
</dbReference>
<feature type="domain" description="FAD-binding" evidence="8">
    <location>
        <begin position="5"/>
        <end position="331"/>
    </location>
</feature>
<dbReference type="Gene3D" id="3.40.50.1820">
    <property type="entry name" value="alpha/beta hydrolase"/>
    <property type="match status" value="1"/>
</dbReference>
<feature type="region of interest" description="Disordered" evidence="7">
    <location>
        <begin position="407"/>
        <end position="433"/>
    </location>
</feature>
<feature type="domain" description="Nephrocystin 3-like N-terminal" evidence="9">
    <location>
        <begin position="814"/>
        <end position="934"/>
    </location>
</feature>